<gene>
    <name evidence="2" type="ORF">U14_02937</name>
</gene>
<evidence type="ECO:0000313" key="2">
    <source>
        <dbReference type="EMBL" id="GAK51692.1"/>
    </source>
</evidence>
<dbReference type="InterPro" id="IPR014179">
    <property type="entry name" value="PfaD-like_TIM-barrel"/>
</dbReference>
<dbReference type="Proteomes" id="UP000030700">
    <property type="component" value="Unassembled WGS sequence"/>
</dbReference>
<keyword evidence="3" id="KW-1185">Reference proteome</keyword>
<dbReference type="EMBL" id="DF820457">
    <property type="protein sequence ID" value="GAK51692.1"/>
    <property type="molecule type" value="Genomic_DNA"/>
</dbReference>
<protein>
    <submittedName>
        <fullName evidence="2">2-nitropropane dioxygenase, NPD</fullName>
    </submittedName>
</protein>
<dbReference type="SUPFAM" id="SSF51412">
    <property type="entry name" value="Inosine monophosphate dehydrogenase (IMPDH)"/>
    <property type="match status" value="1"/>
</dbReference>
<dbReference type="STRING" id="1499966.U14_02937"/>
<reference evidence="2" key="1">
    <citation type="journal article" date="2015" name="PeerJ">
        <title>First genomic representation of candidate bacterial phylum KSB3 points to enhanced environmental sensing as a trigger of wastewater bulking.</title>
        <authorList>
            <person name="Sekiguchi Y."/>
            <person name="Ohashi A."/>
            <person name="Parks D.H."/>
            <person name="Yamauchi T."/>
            <person name="Tyson G.W."/>
            <person name="Hugenholtz P."/>
        </authorList>
    </citation>
    <scope>NUCLEOTIDE SEQUENCE [LARGE SCALE GENOMIC DNA]</scope>
</reference>
<evidence type="ECO:0000259" key="1">
    <source>
        <dbReference type="Pfam" id="PF21607"/>
    </source>
</evidence>
<dbReference type="HOGENOM" id="CLU_040029_0_0_0"/>
<dbReference type="Pfam" id="PF21607">
    <property type="entry name" value="FabD_helical_ins"/>
    <property type="match status" value="1"/>
</dbReference>
<dbReference type="CDD" id="cd04742">
    <property type="entry name" value="NPD_FabD"/>
    <property type="match status" value="1"/>
</dbReference>
<keyword evidence="2" id="KW-0560">Oxidoreductase</keyword>
<keyword evidence="2" id="KW-0223">Dioxygenase</keyword>
<dbReference type="Gene3D" id="3.20.20.70">
    <property type="entry name" value="Aldolase class I"/>
    <property type="match status" value="1"/>
</dbReference>
<dbReference type="NCBIfam" id="TIGR02814">
    <property type="entry name" value="pfaD_fam"/>
    <property type="match status" value="1"/>
</dbReference>
<organism evidence="2">
    <name type="scientific">Candidatus Moduliflexus flocculans</name>
    <dbReference type="NCBI Taxonomy" id="1499966"/>
    <lineage>
        <taxon>Bacteria</taxon>
        <taxon>Candidatus Moduliflexota</taxon>
        <taxon>Candidatus Moduliflexia</taxon>
        <taxon>Candidatus Moduliflexales</taxon>
        <taxon>Candidatus Moduliflexaceae</taxon>
    </lineage>
</organism>
<dbReference type="PANTHER" id="PTHR32332:SF20">
    <property type="entry name" value="2-NITROPROPANE DIOXYGENASE-LIKE PROTEIN"/>
    <property type="match status" value="1"/>
</dbReference>
<accession>A0A081BMS6</accession>
<name>A0A081BMS6_9BACT</name>
<dbReference type="InterPro" id="IPR013785">
    <property type="entry name" value="Aldolase_TIM"/>
</dbReference>
<evidence type="ECO:0000313" key="3">
    <source>
        <dbReference type="Proteomes" id="UP000030700"/>
    </source>
</evidence>
<dbReference type="InterPro" id="IPR049489">
    <property type="entry name" value="FabD-like_helical_ins"/>
</dbReference>
<dbReference type="GO" id="GO:0051213">
    <property type="term" value="F:dioxygenase activity"/>
    <property type="evidence" value="ECO:0007669"/>
    <property type="project" value="UniProtKB-KW"/>
</dbReference>
<dbReference type="Pfam" id="PF03060">
    <property type="entry name" value="NMO"/>
    <property type="match status" value="1"/>
</dbReference>
<sequence>MPYFMNAKGKNDSIALMIHEQSALRDALFQISRPLSFIEQSGQYIMTDANAAIYVPPIRPEQLGDAELLSEYGLRYPYMAGAMAHAITSVDIVEEMGKYGMLGFFGAAGMPAHAVETALERLTKNLDSRPFGSNLIHSPYEPKLEEAIVNLYLRRNLRFVCASAFLGLTLPVVRYRVHGIHRDSAGRIVTPNHLFAKVSRVEVAAQFLSPPPEKFLRQLVEQREITAEQAQLAAQIPMAQNLTAEADSGGHTDNRPAMALIPTMLALRDRMQAQYRYAMPLRVGAAGGIATPHSAAAAFAMGAAYVMTGSVNQACVESGTSDLVRQMLAETEQADVVMAPAADMFEMGVKVQVVKRGTMFAMRGAKLYELYQKYDSIEALPQAERRMLEDKYFRAPLDTVWQNTQTYFRERDATQIERANADPKYKMALLFRSYLGQASHWANRGEPSRKIDYQIWCGPAMGAFNEWVKGSFLERPENRRVATVALNLLYGAAVLTRLNLLRMQGVRLPQEFWQIAPLALEELQKRLGQ</sequence>
<dbReference type="PANTHER" id="PTHR32332">
    <property type="entry name" value="2-NITROPROPANE DIOXYGENASE"/>
    <property type="match status" value="1"/>
</dbReference>
<proteinExistence type="predicted"/>
<feature type="domain" description="[Acyl-carrier-protein] S-malonyltransferase-like inserted helical" evidence="1">
    <location>
        <begin position="374"/>
        <end position="453"/>
    </location>
</feature>
<dbReference type="AlphaFoldDB" id="A0A081BMS6"/>